<protein>
    <submittedName>
        <fullName evidence="1">DUF4065 domain-containing protein</fullName>
    </submittedName>
</protein>
<organism evidence="1 2">
    <name type="scientific">Ligilactobacillus animalis</name>
    <dbReference type="NCBI Taxonomy" id="1605"/>
    <lineage>
        <taxon>Bacteria</taxon>
        <taxon>Bacillati</taxon>
        <taxon>Bacillota</taxon>
        <taxon>Bacilli</taxon>
        <taxon>Lactobacillales</taxon>
        <taxon>Lactobacillaceae</taxon>
        <taxon>Ligilactobacillus</taxon>
    </lineage>
</organism>
<evidence type="ECO:0000313" key="2">
    <source>
        <dbReference type="Proteomes" id="UP001238155"/>
    </source>
</evidence>
<reference evidence="1" key="1">
    <citation type="submission" date="2023-04" db="EMBL/GenBank/DDBJ databases">
        <title>Four porcine-derived lactic acid bacteria strains analyses and their evaluation as potential probiotics based on genomics.</title>
        <authorList>
            <person name="Niu D."/>
        </authorList>
    </citation>
    <scope>NUCLEOTIDE SEQUENCE</scope>
    <source>
        <strain evidence="1">ZSB1</strain>
    </source>
</reference>
<sequence>MLHMTALAKQNGIALAYHFAATDKEEFLKKRSELRNISPDFLAGISIHVINSEGTTFANIQRMDSYFSDAIQLDSVSELVEKVRRLSQLNATDIAAYLVQRYHLNAFLVQKTLYYIYADYLEKYREPPFIADFEAFEHGPVEREVYRKNKYTDELEKSGLFEEKLAVYPKTAELLLTIKTTVEQCKQQYIAAWDDPGKNLTHRKGTPWSRARARQENLKILDEDICAYHHLERLPTLTK</sequence>
<gene>
    <name evidence="1" type="ORF">QFF56_08000</name>
</gene>
<dbReference type="RefSeq" id="WP_283534583.1">
    <property type="nucleotide sequence ID" value="NZ_CP123751.1"/>
</dbReference>
<dbReference type="Proteomes" id="UP001238155">
    <property type="component" value="Chromosome"/>
</dbReference>
<name>A0AAJ6JVX2_9LACO</name>
<dbReference type="AlphaFoldDB" id="A0AAJ6JVX2"/>
<evidence type="ECO:0000313" key="1">
    <source>
        <dbReference type="EMBL" id="WHQ79881.1"/>
    </source>
</evidence>
<accession>A0AAJ6JVX2</accession>
<proteinExistence type="predicted"/>
<dbReference type="EMBL" id="CP123751">
    <property type="protein sequence ID" value="WHQ79881.1"/>
    <property type="molecule type" value="Genomic_DNA"/>
</dbReference>